<evidence type="ECO:0000313" key="1">
    <source>
        <dbReference type="EMBL" id="GAA5526663.1"/>
    </source>
</evidence>
<comment type="caution">
    <text evidence="1">The sequence shown here is derived from an EMBL/GenBank/DDBJ whole genome shotgun (WGS) entry which is preliminary data.</text>
</comment>
<gene>
    <name evidence="1" type="ORF">Hgul01_00440</name>
</gene>
<protein>
    <submittedName>
        <fullName evidence="1">Uncharacterized protein</fullName>
    </submittedName>
</protein>
<accession>A0ABP9WVR9</accession>
<dbReference type="EMBL" id="BAABRU010000002">
    <property type="protein sequence ID" value="GAA5526663.1"/>
    <property type="molecule type" value="Genomic_DNA"/>
</dbReference>
<dbReference type="Proteomes" id="UP001428290">
    <property type="component" value="Unassembled WGS sequence"/>
</dbReference>
<sequence length="55" mass="5858">MFMPSPLAPSPAGEARGNPSIMKFEASLSRRSGRGVGGEGTKLDANLMNYFSRLV</sequence>
<reference evidence="1 2" key="1">
    <citation type="submission" date="2024-02" db="EMBL/GenBank/DDBJ databases">
        <title>Herpetosiphon gulosus NBRC 112829.</title>
        <authorList>
            <person name="Ichikawa N."/>
            <person name="Katano-Makiyama Y."/>
            <person name="Hidaka K."/>
        </authorList>
    </citation>
    <scope>NUCLEOTIDE SEQUENCE [LARGE SCALE GENOMIC DNA]</scope>
    <source>
        <strain evidence="1 2">NBRC 112829</strain>
    </source>
</reference>
<proteinExistence type="predicted"/>
<name>A0ABP9WVR9_9CHLR</name>
<evidence type="ECO:0000313" key="2">
    <source>
        <dbReference type="Proteomes" id="UP001428290"/>
    </source>
</evidence>
<organism evidence="1 2">
    <name type="scientific">Herpetosiphon gulosus</name>
    <dbReference type="NCBI Taxonomy" id="1973496"/>
    <lineage>
        <taxon>Bacteria</taxon>
        <taxon>Bacillati</taxon>
        <taxon>Chloroflexota</taxon>
        <taxon>Chloroflexia</taxon>
        <taxon>Herpetosiphonales</taxon>
        <taxon>Herpetosiphonaceae</taxon>
        <taxon>Herpetosiphon</taxon>
    </lineage>
</organism>
<keyword evidence="2" id="KW-1185">Reference proteome</keyword>